<gene>
    <name evidence="8" type="ORF">C4K46_10060</name>
</gene>
<evidence type="ECO:0000259" key="7">
    <source>
        <dbReference type="Pfam" id="PF04085"/>
    </source>
</evidence>
<reference evidence="8 9" key="1">
    <citation type="submission" date="2018-02" db="EMBL/GenBank/DDBJ databases">
        <title>Draft genome sequence of Streptococcus oricebi CCUG 70868T type strain.</title>
        <authorList>
            <person name="Mendez V."/>
            <person name="Salva-Serra F."/>
            <person name="Jaen-Luchoro D."/>
            <person name="Gonzales-Siles L."/>
            <person name="Karlsson R."/>
            <person name="Engstrom-Jakobsson H."/>
            <person name="Busquets A."/>
            <person name="Gomila M."/>
            <person name="Pineiro-Iglesias B."/>
            <person name="Bennasar-Figueras A."/>
            <person name="Seeger M."/>
            <person name="Moore E."/>
        </authorList>
    </citation>
    <scope>NUCLEOTIDE SEQUENCE [LARGE SCALE GENOMIC DNA]</scope>
    <source>
        <strain evidence="8 9">CCUG 70868</strain>
    </source>
</reference>
<evidence type="ECO:0000256" key="3">
    <source>
        <dbReference type="ARBA" id="ARBA00022960"/>
    </source>
</evidence>
<dbReference type="InterPro" id="IPR042177">
    <property type="entry name" value="Cell/Rod_1"/>
</dbReference>
<feature type="domain" description="Rod shape-determining protein MreC beta-barrel core" evidence="7">
    <location>
        <begin position="118"/>
        <end position="269"/>
    </location>
</feature>
<sequence>MNKFKKSKFLILIFVLVLTTSGLLMTTYSTWLVTNTANLVSMVDGLVAKPFNFIAARKADLTDLLHTYKENELLKKSLYSLEEKSNQADSLKDENKQLRQLLEMKDIAANRTSLAADVIARTPASWRNELTVNAGSDKQVNANMLVVANGGLVGSVEQVASHSSRVNLLTNKENTDNISVSIKTGSKVVYGIITGYSEEKSAFIISQLNSADQIKNGDKVTTSGLGAYTAADIPVGEVSAMSEGDDHLTKKIYVKPSADLSDIRVVMLVGT</sequence>
<dbReference type="Proteomes" id="UP001519296">
    <property type="component" value="Unassembled WGS sequence"/>
</dbReference>
<dbReference type="RefSeq" id="WP_209629091.1">
    <property type="nucleotide sequence ID" value="NZ_PRDG01000007.1"/>
</dbReference>
<name>A0ABS5B5Z5_9STRE</name>
<evidence type="ECO:0000256" key="4">
    <source>
        <dbReference type="ARBA" id="ARBA00032089"/>
    </source>
</evidence>
<dbReference type="InterPro" id="IPR055342">
    <property type="entry name" value="MreC_beta-barrel_core"/>
</dbReference>
<dbReference type="EMBL" id="PRDG01000007">
    <property type="protein sequence ID" value="MBP2624264.1"/>
    <property type="molecule type" value="Genomic_DNA"/>
</dbReference>
<evidence type="ECO:0000256" key="1">
    <source>
        <dbReference type="ARBA" id="ARBA00009369"/>
    </source>
</evidence>
<evidence type="ECO:0000313" key="8">
    <source>
        <dbReference type="EMBL" id="MBP2624264.1"/>
    </source>
</evidence>
<keyword evidence="9" id="KW-1185">Reference proteome</keyword>
<feature type="coiled-coil region" evidence="6">
    <location>
        <begin position="81"/>
        <end position="111"/>
    </location>
</feature>
<dbReference type="InterPro" id="IPR042175">
    <property type="entry name" value="Cell/Rod_MreC_2"/>
</dbReference>
<accession>A0ABS5B5Z5</accession>
<protein>
    <recommendedName>
        <fullName evidence="2 5">Cell shape-determining protein MreC</fullName>
    </recommendedName>
    <alternativeName>
        <fullName evidence="4 5">Cell shape protein MreC</fullName>
    </alternativeName>
</protein>
<dbReference type="Gene3D" id="2.40.10.350">
    <property type="entry name" value="Rod shape-determining protein MreC, domain 2"/>
    <property type="match status" value="1"/>
</dbReference>
<keyword evidence="3 5" id="KW-0133">Cell shape</keyword>
<dbReference type="NCBIfam" id="TIGR00219">
    <property type="entry name" value="mreC"/>
    <property type="match status" value="1"/>
</dbReference>
<proteinExistence type="inferred from homology"/>
<dbReference type="PANTHER" id="PTHR34138:SF1">
    <property type="entry name" value="CELL SHAPE-DETERMINING PROTEIN MREC"/>
    <property type="match status" value="1"/>
</dbReference>
<evidence type="ECO:0000256" key="6">
    <source>
        <dbReference type="SAM" id="Coils"/>
    </source>
</evidence>
<dbReference type="Gene3D" id="2.40.10.340">
    <property type="entry name" value="Rod shape-determining protein MreC, domain 1"/>
    <property type="match status" value="1"/>
</dbReference>
<comment type="function">
    <text evidence="5">Involved in formation and maintenance of cell shape.</text>
</comment>
<dbReference type="Pfam" id="PF04085">
    <property type="entry name" value="MreC"/>
    <property type="match status" value="1"/>
</dbReference>
<dbReference type="PANTHER" id="PTHR34138">
    <property type="entry name" value="CELL SHAPE-DETERMINING PROTEIN MREC"/>
    <property type="match status" value="1"/>
</dbReference>
<evidence type="ECO:0000313" key="9">
    <source>
        <dbReference type="Proteomes" id="UP001519296"/>
    </source>
</evidence>
<evidence type="ECO:0000256" key="5">
    <source>
        <dbReference type="PIRNR" id="PIRNR038471"/>
    </source>
</evidence>
<dbReference type="PIRSF" id="PIRSF038471">
    <property type="entry name" value="MreC"/>
    <property type="match status" value="1"/>
</dbReference>
<comment type="caution">
    <text evidence="8">The sequence shown here is derived from an EMBL/GenBank/DDBJ whole genome shotgun (WGS) entry which is preliminary data.</text>
</comment>
<organism evidence="8 9">
    <name type="scientific">Streptococcus oricebi</name>
    <dbReference type="NCBI Taxonomy" id="1547447"/>
    <lineage>
        <taxon>Bacteria</taxon>
        <taxon>Bacillati</taxon>
        <taxon>Bacillota</taxon>
        <taxon>Bacilli</taxon>
        <taxon>Lactobacillales</taxon>
        <taxon>Streptococcaceae</taxon>
        <taxon>Streptococcus</taxon>
    </lineage>
</organism>
<comment type="similarity">
    <text evidence="1 5">Belongs to the MreC family.</text>
</comment>
<dbReference type="InterPro" id="IPR007221">
    <property type="entry name" value="MreC"/>
</dbReference>
<evidence type="ECO:0000256" key="2">
    <source>
        <dbReference type="ARBA" id="ARBA00013855"/>
    </source>
</evidence>
<keyword evidence="6" id="KW-0175">Coiled coil</keyword>